<sequence length="919" mass="100386">MWSPILIVMAILLMFGVDAAPQPTAVTQCAPMDVVFLLDSSKSVRGQDFDKQLKFANDIVDRLDVGPGPNQTRVGVISIGYTYLLQFYLQTHKTREDVKTAISHIRHRFSYETNTGASIRFMTRYMFRPFFGGRPGATRVAIVITDGLSQDQKSTRFEALLARKKGIKMFAIGVGLKKESELLSIGNWPTDDYVFKVDSFDALPSVIFNLPKSSCEVAAMTTQRPVPTKRFTLAPLIFNTLKFVPPKTRAPMTPALSSDKQTYRNSLFPVVRDYKLRGQYLSKTTTNPQSTIAPTNRGPYPAGSTTNPPSTPAPTTRGSDLTNSTTNPPSTPAPTTHGLDLTDSTTNPPSTPAPTTRGSDLTDSTTNPPSTPSPTSHGSDLTDSTTNLPSTPAPTTRGSDLTDSTTNPPSTPAPTTHGSDLTDSTTNPPSTPAPTTRGSNLTDSTTNPPSTPAPTTRSASSSDSTTVFSSTKSPSTSDSSTKSSHQPQEPVSDAPFSVEQAPEDLFALDNLSNKLSRDVAIADEPKQYCGGKNADVFFALDSSNSIWPEDFKKQLQFVTDLVDTFDFRNNKTRVGIIVYSTDIHMKVALQSGWTKEQIKRQISNIEYVSGLTNTSDAIRFIRSYGFTEANEREDTIKIAIILTDGISRDPLATKRESVLSREEGIKLFAIGIGKDIQRTELKRIANDPDDKYVFNVSSFDALASIRSIVAVSACGVVPDQPSNLLYCGADSLADVIFVYDAAGLGARKARLLTSFVHDVKRGLQTAPDGLRIGRRSDNCPSNSNIDLTTDTNLRAFNSIQFPGIETLLGQLRMVFPNRLDAKNLAVVFVDESTQNIELATRVLKGDVNFHVMVVAIGDLSLARLASDLASLPHNDYLMNVPSYMSLGAYRYEFLQKLCYLITNEPMYLRDARVRETRNL</sequence>
<dbReference type="InterPro" id="IPR002035">
    <property type="entry name" value="VWF_A"/>
</dbReference>
<evidence type="ECO:0000256" key="1">
    <source>
        <dbReference type="SAM" id="MobiDB-lite"/>
    </source>
</evidence>
<dbReference type="SUPFAM" id="SSF53300">
    <property type="entry name" value="vWA-like"/>
    <property type="match status" value="3"/>
</dbReference>
<dbReference type="InterPro" id="IPR036465">
    <property type="entry name" value="vWFA_dom_sf"/>
</dbReference>
<comment type="caution">
    <text evidence="4">The sequence shown here is derived from an EMBL/GenBank/DDBJ whole genome shotgun (WGS) entry which is preliminary data.</text>
</comment>
<dbReference type="PANTHER" id="PTHR24020:SF84">
    <property type="entry name" value="VWFA DOMAIN-CONTAINING PROTEIN"/>
    <property type="match status" value="1"/>
</dbReference>
<dbReference type="CDD" id="cd01472">
    <property type="entry name" value="vWA_collagen"/>
    <property type="match status" value="1"/>
</dbReference>
<feature type="chain" id="PRO_5011967601" evidence="2">
    <location>
        <begin position="20"/>
        <end position="919"/>
    </location>
</feature>
<feature type="region of interest" description="Disordered" evidence="1">
    <location>
        <begin position="283"/>
        <end position="496"/>
    </location>
</feature>
<reference evidence="4 5" key="1">
    <citation type="journal article" date="2017" name="Nat. Ecol. Evol.">
        <title>Scallop genome provides insights into evolution of bilaterian karyotype and development.</title>
        <authorList>
            <person name="Wang S."/>
            <person name="Zhang J."/>
            <person name="Jiao W."/>
            <person name="Li J."/>
            <person name="Xun X."/>
            <person name="Sun Y."/>
            <person name="Guo X."/>
            <person name="Huan P."/>
            <person name="Dong B."/>
            <person name="Zhang L."/>
            <person name="Hu X."/>
            <person name="Sun X."/>
            <person name="Wang J."/>
            <person name="Zhao C."/>
            <person name="Wang Y."/>
            <person name="Wang D."/>
            <person name="Huang X."/>
            <person name="Wang R."/>
            <person name="Lv J."/>
            <person name="Li Y."/>
            <person name="Zhang Z."/>
            <person name="Liu B."/>
            <person name="Lu W."/>
            <person name="Hui Y."/>
            <person name="Liang J."/>
            <person name="Zhou Z."/>
            <person name="Hou R."/>
            <person name="Li X."/>
            <person name="Liu Y."/>
            <person name="Li H."/>
            <person name="Ning X."/>
            <person name="Lin Y."/>
            <person name="Zhao L."/>
            <person name="Xing Q."/>
            <person name="Dou J."/>
            <person name="Li Y."/>
            <person name="Mao J."/>
            <person name="Guo H."/>
            <person name="Dou H."/>
            <person name="Li T."/>
            <person name="Mu C."/>
            <person name="Jiang W."/>
            <person name="Fu Q."/>
            <person name="Fu X."/>
            <person name="Miao Y."/>
            <person name="Liu J."/>
            <person name="Yu Q."/>
            <person name="Li R."/>
            <person name="Liao H."/>
            <person name="Li X."/>
            <person name="Kong Y."/>
            <person name="Jiang Z."/>
            <person name="Chourrout D."/>
            <person name="Li R."/>
            <person name="Bao Z."/>
        </authorList>
    </citation>
    <scope>NUCLEOTIDE SEQUENCE [LARGE SCALE GENOMIC DNA]</scope>
    <source>
        <strain evidence="4 5">PY_sf001</strain>
    </source>
</reference>
<feature type="signal peptide" evidence="2">
    <location>
        <begin position="1"/>
        <end position="19"/>
    </location>
</feature>
<protein>
    <submittedName>
        <fullName evidence="4">Cartilage matrix protein</fullName>
    </submittedName>
</protein>
<dbReference type="PRINTS" id="PR00453">
    <property type="entry name" value="VWFADOMAIN"/>
</dbReference>
<name>A0A210QI97_MIZYE</name>
<evidence type="ECO:0000313" key="5">
    <source>
        <dbReference type="Proteomes" id="UP000242188"/>
    </source>
</evidence>
<dbReference type="PROSITE" id="PS50234">
    <property type="entry name" value="VWFA"/>
    <property type="match status" value="2"/>
</dbReference>
<feature type="domain" description="VWFA" evidence="3">
    <location>
        <begin position="33"/>
        <end position="210"/>
    </location>
</feature>
<feature type="compositionally biased region" description="Low complexity" evidence="1">
    <location>
        <begin position="402"/>
        <end position="484"/>
    </location>
</feature>
<dbReference type="OrthoDB" id="10256829at2759"/>
<feature type="compositionally biased region" description="Low complexity" evidence="1">
    <location>
        <begin position="364"/>
        <end position="376"/>
    </location>
</feature>
<keyword evidence="5" id="KW-1185">Reference proteome</keyword>
<dbReference type="InterPro" id="IPR050525">
    <property type="entry name" value="ECM_Assembly_Org"/>
</dbReference>
<dbReference type="SMART" id="SM00327">
    <property type="entry name" value="VWA"/>
    <property type="match status" value="2"/>
</dbReference>
<accession>A0A210QI97</accession>
<dbReference type="Pfam" id="PF00092">
    <property type="entry name" value="VWA"/>
    <property type="match status" value="2"/>
</dbReference>
<proteinExistence type="predicted"/>
<evidence type="ECO:0000259" key="3">
    <source>
        <dbReference type="PROSITE" id="PS50234"/>
    </source>
</evidence>
<dbReference type="Proteomes" id="UP000242188">
    <property type="component" value="Unassembled WGS sequence"/>
</dbReference>
<evidence type="ECO:0000313" key="4">
    <source>
        <dbReference type="EMBL" id="OWF48419.1"/>
    </source>
</evidence>
<evidence type="ECO:0000256" key="2">
    <source>
        <dbReference type="SAM" id="SignalP"/>
    </source>
</evidence>
<feature type="domain" description="VWFA" evidence="3">
    <location>
        <begin position="535"/>
        <end position="709"/>
    </location>
</feature>
<dbReference type="AlphaFoldDB" id="A0A210QI97"/>
<gene>
    <name evidence="4" type="ORF">KP79_PYT14776</name>
</gene>
<dbReference type="EMBL" id="NEDP02003547">
    <property type="protein sequence ID" value="OWF48419.1"/>
    <property type="molecule type" value="Genomic_DNA"/>
</dbReference>
<dbReference type="STRING" id="6573.A0A210QI97"/>
<dbReference type="Gene3D" id="3.40.50.410">
    <property type="entry name" value="von Willebrand factor, type A domain"/>
    <property type="match status" value="3"/>
</dbReference>
<dbReference type="PANTHER" id="PTHR24020">
    <property type="entry name" value="COLLAGEN ALPHA"/>
    <property type="match status" value="1"/>
</dbReference>
<keyword evidence="2" id="KW-0732">Signal</keyword>
<organism evidence="4 5">
    <name type="scientific">Mizuhopecten yessoensis</name>
    <name type="common">Japanese scallop</name>
    <name type="synonym">Patinopecten yessoensis</name>
    <dbReference type="NCBI Taxonomy" id="6573"/>
    <lineage>
        <taxon>Eukaryota</taxon>
        <taxon>Metazoa</taxon>
        <taxon>Spiralia</taxon>
        <taxon>Lophotrochozoa</taxon>
        <taxon>Mollusca</taxon>
        <taxon>Bivalvia</taxon>
        <taxon>Autobranchia</taxon>
        <taxon>Pteriomorphia</taxon>
        <taxon>Pectinida</taxon>
        <taxon>Pectinoidea</taxon>
        <taxon>Pectinidae</taxon>
        <taxon>Mizuhopecten</taxon>
    </lineage>
</organism>
<feature type="compositionally biased region" description="Polar residues" evidence="1">
    <location>
        <begin position="377"/>
        <end position="401"/>
    </location>
</feature>
<feature type="compositionally biased region" description="Low complexity" evidence="1">
    <location>
        <begin position="301"/>
        <end position="356"/>
    </location>
</feature>
<feature type="compositionally biased region" description="Polar residues" evidence="1">
    <location>
        <begin position="283"/>
        <end position="294"/>
    </location>
</feature>